<gene>
    <name evidence="13" type="ORF">CCY01nite_52050</name>
</gene>
<evidence type="ECO:0000259" key="11">
    <source>
        <dbReference type="Pfam" id="PF00593"/>
    </source>
</evidence>
<evidence type="ECO:0000256" key="3">
    <source>
        <dbReference type="ARBA" id="ARBA00022452"/>
    </source>
</evidence>
<keyword evidence="3 8" id="KW-1134">Transmembrane beta strand</keyword>
<dbReference type="Pfam" id="PF00593">
    <property type="entry name" value="TonB_dep_Rec_b-barrel"/>
    <property type="match status" value="1"/>
</dbReference>
<dbReference type="InterPro" id="IPR000531">
    <property type="entry name" value="Beta-barrel_TonB"/>
</dbReference>
<evidence type="ECO:0000256" key="2">
    <source>
        <dbReference type="ARBA" id="ARBA00022448"/>
    </source>
</evidence>
<dbReference type="InterPro" id="IPR036942">
    <property type="entry name" value="Beta-barrel_TonB_sf"/>
</dbReference>
<organism evidence="13 14">
    <name type="scientific">Chitinophaga cymbidii</name>
    <dbReference type="NCBI Taxonomy" id="1096750"/>
    <lineage>
        <taxon>Bacteria</taxon>
        <taxon>Pseudomonadati</taxon>
        <taxon>Bacteroidota</taxon>
        <taxon>Chitinophagia</taxon>
        <taxon>Chitinophagales</taxon>
        <taxon>Chitinophagaceae</taxon>
        <taxon>Chitinophaga</taxon>
    </lineage>
</organism>
<evidence type="ECO:0000256" key="7">
    <source>
        <dbReference type="ARBA" id="ARBA00023237"/>
    </source>
</evidence>
<dbReference type="InterPro" id="IPR023996">
    <property type="entry name" value="TonB-dep_OMP_SusC/RagA"/>
</dbReference>
<keyword evidence="14" id="KW-1185">Reference proteome</keyword>
<dbReference type="PROSITE" id="PS52016">
    <property type="entry name" value="TONB_DEPENDENT_REC_3"/>
    <property type="match status" value="1"/>
</dbReference>
<feature type="domain" description="TonB-dependent receptor-like beta-barrel" evidence="11">
    <location>
        <begin position="405"/>
        <end position="985"/>
    </location>
</feature>
<keyword evidence="7 8" id="KW-0998">Cell outer membrane</keyword>
<keyword evidence="10" id="KW-0732">Signal</keyword>
<dbReference type="NCBIfam" id="TIGR04056">
    <property type="entry name" value="OMP_RagA_SusC"/>
    <property type="match status" value="1"/>
</dbReference>
<evidence type="ECO:0000256" key="5">
    <source>
        <dbReference type="ARBA" id="ARBA00023077"/>
    </source>
</evidence>
<accession>A0A512RTC7</accession>
<dbReference type="NCBIfam" id="TIGR04057">
    <property type="entry name" value="SusC_RagA_signa"/>
    <property type="match status" value="1"/>
</dbReference>
<dbReference type="SUPFAM" id="SSF56935">
    <property type="entry name" value="Porins"/>
    <property type="match status" value="1"/>
</dbReference>
<dbReference type="Pfam" id="PF07715">
    <property type="entry name" value="Plug"/>
    <property type="match status" value="1"/>
</dbReference>
<comment type="similarity">
    <text evidence="8 9">Belongs to the TonB-dependent receptor family.</text>
</comment>
<keyword evidence="4 8" id="KW-0812">Transmembrane</keyword>
<evidence type="ECO:0000313" key="13">
    <source>
        <dbReference type="EMBL" id="GEP98945.1"/>
    </source>
</evidence>
<dbReference type="Pfam" id="PF13715">
    <property type="entry name" value="CarbopepD_reg_2"/>
    <property type="match status" value="1"/>
</dbReference>
<keyword evidence="2 8" id="KW-0813">Transport</keyword>
<keyword evidence="6 8" id="KW-0472">Membrane</keyword>
<feature type="signal peptide" evidence="10">
    <location>
        <begin position="1"/>
        <end position="23"/>
    </location>
</feature>
<evidence type="ECO:0000256" key="10">
    <source>
        <dbReference type="SAM" id="SignalP"/>
    </source>
</evidence>
<evidence type="ECO:0000256" key="8">
    <source>
        <dbReference type="PROSITE-ProRule" id="PRU01360"/>
    </source>
</evidence>
<dbReference type="SUPFAM" id="SSF49464">
    <property type="entry name" value="Carboxypeptidase regulatory domain-like"/>
    <property type="match status" value="1"/>
</dbReference>
<dbReference type="InterPro" id="IPR037066">
    <property type="entry name" value="Plug_dom_sf"/>
</dbReference>
<keyword evidence="5 9" id="KW-0798">TonB box</keyword>
<dbReference type="AlphaFoldDB" id="A0A512RTC7"/>
<protein>
    <submittedName>
        <fullName evidence="13">SusC/RagA family TonB-linked outer membrane protein</fullName>
    </submittedName>
</protein>
<reference evidence="13 14" key="1">
    <citation type="submission" date="2019-07" db="EMBL/GenBank/DDBJ databases">
        <title>Whole genome shotgun sequence of Chitinophaga cymbidii NBRC 109752.</title>
        <authorList>
            <person name="Hosoyama A."/>
            <person name="Uohara A."/>
            <person name="Ohji S."/>
            <person name="Ichikawa N."/>
        </authorList>
    </citation>
    <scope>NUCLEOTIDE SEQUENCE [LARGE SCALE GENOMIC DNA]</scope>
    <source>
        <strain evidence="13 14">NBRC 109752</strain>
    </source>
</reference>
<dbReference type="Proteomes" id="UP000321436">
    <property type="component" value="Unassembled WGS sequence"/>
</dbReference>
<dbReference type="InterPro" id="IPR023997">
    <property type="entry name" value="TonB-dep_OMP_SusC/RagA_CS"/>
</dbReference>
<evidence type="ECO:0000256" key="9">
    <source>
        <dbReference type="RuleBase" id="RU003357"/>
    </source>
</evidence>
<evidence type="ECO:0000256" key="6">
    <source>
        <dbReference type="ARBA" id="ARBA00023136"/>
    </source>
</evidence>
<dbReference type="GO" id="GO:0009279">
    <property type="term" value="C:cell outer membrane"/>
    <property type="evidence" value="ECO:0007669"/>
    <property type="project" value="UniProtKB-SubCell"/>
</dbReference>
<dbReference type="RefSeq" id="WP_186831287.1">
    <property type="nucleotide sequence ID" value="NZ_BKAU01000010.1"/>
</dbReference>
<dbReference type="Gene3D" id="2.170.130.10">
    <property type="entry name" value="TonB-dependent receptor, plug domain"/>
    <property type="match status" value="1"/>
</dbReference>
<dbReference type="InterPro" id="IPR008969">
    <property type="entry name" value="CarboxyPept-like_regulatory"/>
</dbReference>
<proteinExistence type="inferred from homology"/>
<feature type="domain" description="TonB-dependent receptor plug" evidence="12">
    <location>
        <begin position="124"/>
        <end position="224"/>
    </location>
</feature>
<dbReference type="EMBL" id="BKAU01000010">
    <property type="protein sequence ID" value="GEP98945.1"/>
    <property type="molecule type" value="Genomic_DNA"/>
</dbReference>
<evidence type="ECO:0000259" key="12">
    <source>
        <dbReference type="Pfam" id="PF07715"/>
    </source>
</evidence>
<sequence>MKRLYNNLCLLLAALALPLTITAAGLHRQPVTGKVLDAGDNTPLPGVSVQVKGTTRGTATLSDGSFSLDAAATDILVVSLMGYSRQEVPVNGQSNIIIHLQSAATGLNELVVVGYGTQKKKLLTGATVQVSSGDLVRNHTLGVEQALQGQAAGVQITSNSGQPGDAMKFNIRGIGTNGNSQPLFIVDGFPTEDISFLNPADIATIDILKDAASTAIYGTRAANGLVMITTKKGNSGGMRVTLDASYGWQNPAKKLDLLTGEQYGRIINEAAINSGKAPYYTLEQIQQLGRGTDWQEAVTNHDAPIQNYSLGLSGGNNTSIFASSLSYQAQDGVIGVRGNSKFSRITFRLNSEHRLYKDIFKLGQNLTYSRAEQSGIGTGNIYDNSIRGLLNTSPTFPVYDSAGNYGKSSLSAEEVNPVGIMDYTNNNKRITDRILGNLYLEANIFKYFRFRTDIGIDLSFNSDNAFTPVYELATNNTNPNSFATMGAYRNFTWNWENTLTYQQTFGKHDVTVLAGTTAKKFNGFTVSGRKEDLIISDFEHAIIDNGTNDLTQKTYGSRSVHILQSYFGRVNYSFDDKYILSATLRRDGSTRFGSNNRYGTFPAFSAGWIVTNEDFAKLGWLDHFKIRGGWGQNGNDRIGDFAYLATVSSAWRSYYFGNGANPAIPKSVGSSPDKIPNPDLRWEASQQTDIGFDATLFKSLNITFDWYNKTTKDWLVAPPIPDIVGTGSPYINGGKIVNKGIELALNYTRKFGELTIGLGGNISFNRNTVLEVPNQDGILHPEYNNVLSSNMDEYYLAQTGFPIGYFFGLKTAGIFQNQQEIESYRSKNGTQIQPSARPGDVRFVDLNDDGVIDRNDKTMVGNPNPQQTYGINLTADWRGFDLAVLLTGVGGNQVVDGTRSYDRFYNNYTTAVFDRWTGEGTSNRLPRVTLGDEPNGNWSKFSDLYVHNGSFMRVKSINFGYDFKKTIGKKLPVQQLRLYVSGLNLYTFTHYRGLDPEVGFGIDPWSSGTDLGYYPQPRTVLVGLNVKF</sequence>
<dbReference type="InterPro" id="IPR039426">
    <property type="entry name" value="TonB-dep_rcpt-like"/>
</dbReference>
<comment type="subcellular location">
    <subcellularLocation>
        <location evidence="1 8">Cell outer membrane</location>
        <topology evidence="1 8">Multi-pass membrane protein</topology>
    </subcellularLocation>
</comment>
<evidence type="ECO:0000313" key="14">
    <source>
        <dbReference type="Proteomes" id="UP000321436"/>
    </source>
</evidence>
<evidence type="ECO:0000256" key="4">
    <source>
        <dbReference type="ARBA" id="ARBA00022692"/>
    </source>
</evidence>
<comment type="caution">
    <text evidence="13">The sequence shown here is derived from an EMBL/GenBank/DDBJ whole genome shotgun (WGS) entry which is preliminary data.</text>
</comment>
<dbReference type="Gene3D" id="2.40.170.20">
    <property type="entry name" value="TonB-dependent receptor, beta-barrel domain"/>
    <property type="match status" value="1"/>
</dbReference>
<evidence type="ECO:0000256" key="1">
    <source>
        <dbReference type="ARBA" id="ARBA00004571"/>
    </source>
</evidence>
<feature type="chain" id="PRO_5022120356" evidence="10">
    <location>
        <begin position="24"/>
        <end position="1028"/>
    </location>
</feature>
<name>A0A512RTC7_9BACT</name>
<dbReference type="Gene3D" id="2.60.40.1120">
    <property type="entry name" value="Carboxypeptidase-like, regulatory domain"/>
    <property type="match status" value="1"/>
</dbReference>
<dbReference type="InterPro" id="IPR012910">
    <property type="entry name" value="Plug_dom"/>
</dbReference>